<dbReference type="NCBIfam" id="NF037968">
    <property type="entry name" value="SemiSWEET_2"/>
    <property type="match status" value="1"/>
</dbReference>
<evidence type="ECO:0000256" key="5">
    <source>
        <dbReference type="SAM" id="Phobius"/>
    </source>
</evidence>
<feature type="transmembrane region" description="Helical" evidence="5">
    <location>
        <begin position="62"/>
        <end position="81"/>
    </location>
</feature>
<keyword evidence="7" id="KW-1185">Reference proteome</keyword>
<evidence type="ECO:0000256" key="3">
    <source>
        <dbReference type="ARBA" id="ARBA00022989"/>
    </source>
</evidence>
<accession>A0A2V1GQU6</accession>
<dbReference type="OrthoDB" id="122062at2"/>
<feature type="transmembrane region" description="Helical" evidence="5">
    <location>
        <begin position="37"/>
        <end position="56"/>
    </location>
</feature>
<feature type="transmembrane region" description="Helical" evidence="5">
    <location>
        <begin position="6"/>
        <end position="25"/>
    </location>
</feature>
<protein>
    <recommendedName>
        <fullName evidence="8">Glutathione synthetase</fullName>
    </recommendedName>
</protein>
<dbReference type="InterPro" id="IPR006603">
    <property type="entry name" value="PQ-loop_rpt"/>
</dbReference>
<keyword evidence="2 5" id="KW-0812">Transmembrane</keyword>
<keyword evidence="3 5" id="KW-1133">Transmembrane helix</keyword>
<dbReference type="InterPro" id="IPR047662">
    <property type="entry name" value="SemiSWEET"/>
</dbReference>
<organism evidence="6 7">
    <name type="scientific">Pelagibaculum spongiae</name>
    <dbReference type="NCBI Taxonomy" id="2080658"/>
    <lineage>
        <taxon>Bacteria</taxon>
        <taxon>Pseudomonadati</taxon>
        <taxon>Pseudomonadota</taxon>
        <taxon>Gammaproteobacteria</taxon>
        <taxon>Oceanospirillales</taxon>
        <taxon>Pelagibaculum</taxon>
    </lineage>
</organism>
<dbReference type="Pfam" id="PF04193">
    <property type="entry name" value="PQ-loop"/>
    <property type="match status" value="1"/>
</dbReference>
<evidence type="ECO:0000313" key="7">
    <source>
        <dbReference type="Proteomes" id="UP000244906"/>
    </source>
</evidence>
<evidence type="ECO:0000256" key="1">
    <source>
        <dbReference type="ARBA" id="ARBA00004141"/>
    </source>
</evidence>
<comment type="subcellular location">
    <subcellularLocation>
        <location evidence="1">Membrane</location>
        <topology evidence="1">Multi-pass membrane protein</topology>
    </subcellularLocation>
</comment>
<dbReference type="Proteomes" id="UP000244906">
    <property type="component" value="Unassembled WGS sequence"/>
</dbReference>
<proteinExistence type="predicted"/>
<comment type="caution">
    <text evidence="6">The sequence shown here is derived from an EMBL/GenBank/DDBJ whole genome shotgun (WGS) entry which is preliminary data.</text>
</comment>
<reference evidence="6 7" key="1">
    <citation type="submission" date="2018-04" db="EMBL/GenBank/DDBJ databases">
        <title>Thalassorhabdus spongiae gen. nov., sp. nov., isolated from a marine sponge in South-West Iceland.</title>
        <authorList>
            <person name="Knobloch S."/>
            <person name="Daussin A."/>
            <person name="Johannsson R."/>
            <person name="Marteinsson V.T."/>
        </authorList>
    </citation>
    <scope>NUCLEOTIDE SEQUENCE [LARGE SCALE GENOMIC DNA]</scope>
    <source>
        <strain evidence="6 7">Hp12</strain>
    </source>
</reference>
<dbReference type="AlphaFoldDB" id="A0A2V1GQU6"/>
<keyword evidence="4 5" id="KW-0472">Membrane</keyword>
<gene>
    <name evidence="6" type="ORF">DC094_17470</name>
</gene>
<dbReference type="RefSeq" id="WP_116688414.1">
    <property type="nucleotide sequence ID" value="NZ_CAWNYD010000009.1"/>
</dbReference>
<name>A0A2V1GQU6_9GAMM</name>
<sequence length="130" mass="13972">MDMITLIGLGAAFCTTAAFIPQVLQILKTGNVDGISLGMYSIFTLGVAMWFSYGIMLNNMPMILANLVTLALAGSVLFLTVRSRMAARKVIDIVEPAACALDMNISEVMVPECVANDATLFEKDMKKMAA</sequence>
<evidence type="ECO:0000256" key="2">
    <source>
        <dbReference type="ARBA" id="ARBA00022692"/>
    </source>
</evidence>
<dbReference type="Gene3D" id="1.20.1280.290">
    <property type="match status" value="1"/>
</dbReference>
<evidence type="ECO:0000313" key="6">
    <source>
        <dbReference type="EMBL" id="PVZ65674.1"/>
    </source>
</evidence>
<evidence type="ECO:0008006" key="8">
    <source>
        <dbReference type="Google" id="ProtNLM"/>
    </source>
</evidence>
<dbReference type="GO" id="GO:0016020">
    <property type="term" value="C:membrane"/>
    <property type="evidence" value="ECO:0007669"/>
    <property type="project" value="UniProtKB-SubCell"/>
</dbReference>
<dbReference type="GO" id="GO:0051119">
    <property type="term" value="F:sugar transmembrane transporter activity"/>
    <property type="evidence" value="ECO:0007669"/>
    <property type="project" value="InterPro"/>
</dbReference>
<evidence type="ECO:0000256" key="4">
    <source>
        <dbReference type="ARBA" id="ARBA00023136"/>
    </source>
</evidence>
<dbReference type="EMBL" id="QDDL01000009">
    <property type="protein sequence ID" value="PVZ65674.1"/>
    <property type="molecule type" value="Genomic_DNA"/>
</dbReference>